<sequence length="423" mass="45342">MGNSMSETKPPPLGGEIVARIDQLAAISETPEHLARVFLTDEHRKAADLILSWMREAGMSPHLDAIGNVCGRYEGERPGLPALMLGSHYDTVRDAGRWDGPLGVITAIACVDDLNRRGKRLPFAIEIVGFADEEGVRFASTLLGSRAVAGTFDESVLNTRDRAGTSMRDALIQFGLEPDHIGKAARVRRELLGYVELHIEQGPVLEEKALPVGVVTAISGATRLAASLTGVAGHAGTVPMKLRRDALAGAAECIVAIEQFCRSDEQGLVGTVGYVRAMPGATNVIPGKVSFTMDIRSQSDMHRKRAVADIVRQIEAIANRRDLALQIDVTHENRSVPCAPWLKTQIAEAVAAEGYAAFELPSGAGHDGMAMVDVADIGMIFVRCRGGISHNPAEHVELADADTGARVLLRFVENFRPHGAVNS</sequence>
<feature type="binding site" evidence="7">
    <location>
        <position position="198"/>
    </location>
    <ligand>
        <name>Zn(2+)</name>
        <dbReference type="ChEBI" id="CHEBI:29105"/>
        <label>1</label>
    </ligand>
</feature>
<dbReference type="SUPFAM" id="SSF55031">
    <property type="entry name" value="Bacterial exopeptidase dimerisation domain"/>
    <property type="match status" value="1"/>
</dbReference>
<feature type="binding site" evidence="7">
    <location>
        <position position="99"/>
    </location>
    <ligand>
        <name>Zn(2+)</name>
        <dbReference type="ChEBI" id="CHEBI:29105"/>
        <label>1</label>
    </ligand>
</feature>
<dbReference type="PANTHER" id="PTHR32494:SF19">
    <property type="entry name" value="ALLANTOATE DEIMINASE-RELATED"/>
    <property type="match status" value="1"/>
</dbReference>
<dbReference type="Proteomes" id="UP000305095">
    <property type="component" value="Unassembled WGS sequence"/>
</dbReference>
<dbReference type="EMBL" id="SZZP01000003">
    <property type="protein sequence ID" value="TKV82844.1"/>
    <property type="molecule type" value="Genomic_DNA"/>
</dbReference>
<feature type="domain" description="Peptidase M20 dimerisation" evidence="9">
    <location>
        <begin position="219"/>
        <end position="319"/>
    </location>
</feature>
<comment type="cofactor">
    <cofactor evidence="1">
        <name>Mn(2+)</name>
        <dbReference type="ChEBI" id="CHEBI:29035"/>
    </cofactor>
</comment>
<dbReference type="PIRSF" id="PIRSF001235">
    <property type="entry name" value="Amidase_carbamoylase"/>
    <property type="match status" value="1"/>
</dbReference>
<evidence type="ECO:0000256" key="2">
    <source>
        <dbReference type="ARBA" id="ARBA00006153"/>
    </source>
</evidence>
<dbReference type="SUPFAM" id="SSF53187">
    <property type="entry name" value="Zn-dependent exopeptidases"/>
    <property type="match status" value="1"/>
</dbReference>
<organism evidence="10 11">
    <name type="scientific">Bradyrhizobium elkanii</name>
    <dbReference type="NCBI Taxonomy" id="29448"/>
    <lineage>
        <taxon>Bacteria</taxon>
        <taxon>Pseudomonadati</taxon>
        <taxon>Pseudomonadota</taxon>
        <taxon>Alphaproteobacteria</taxon>
        <taxon>Hyphomicrobiales</taxon>
        <taxon>Nitrobacteraceae</taxon>
        <taxon>Bradyrhizobium</taxon>
    </lineage>
</organism>
<dbReference type="Pfam" id="PF01546">
    <property type="entry name" value="Peptidase_M20"/>
    <property type="match status" value="1"/>
</dbReference>
<keyword evidence="5 10" id="KW-0378">Hydrolase</keyword>
<dbReference type="PROSITE" id="PS00758">
    <property type="entry name" value="ARGE_DAPE_CPG2_1"/>
    <property type="match status" value="1"/>
</dbReference>
<gene>
    <name evidence="10" type="ORF">FDV58_05825</name>
</gene>
<feature type="binding site" evidence="7">
    <location>
        <position position="99"/>
    </location>
    <ligand>
        <name>Zn(2+)</name>
        <dbReference type="ChEBI" id="CHEBI:29105"/>
        <label>2</label>
    </ligand>
</feature>
<dbReference type="AlphaFoldDB" id="A0A4U6S526"/>
<evidence type="ECO:0000259" key="9">
    <source>
        <dbReference type="Pfam" id="PF07687"/>
    </source>
</evidence>
<evidence type="ECO:0000256" key="4">
    <source>
        <dbReference type="ARBA" id="ARBA00022723"/>
    </source>
</evidence>
<dbReference type="InterPro" id="IPR010158">
    <property type="entry name" value="Amidase_Cbmase"/>
</dbReference>
<feature type="binding site" evidence="7">
    <location>
        <position position="390"/>
    </location>
    <ligand>
        <name>Zn(2+)</name>
        <dbReference type="ChEBI" id="CHEBI:29105"/>
        <label>2</label>
    </ligand>
</feature>
<keyword evidence="7" id="KW-0862">Zinc</keyword>
<dbReference type="Pfam" id="PF07687">
    <property type="entry name" value="M20_dimer"/>
    <property type="match status" value="1"/>
</dbReference>
<feature type="binding site" evidence="7">
    <location>
        <position position="134"/>
    </location>
    <ligand>
        <name>Zn(2+)</name>
        <dbReference type="ChEBI" id="CHEBI:29105"/>
        <label>2</label>
    </ligand>
</feature>
<dbReference type="CDD" id="cd03884">
    <property type="entry name" value="M20_bAS"/>
    <property type="match status" value="1"/>
</dbReference>
<keyword evidence="6" id="KW-0464">Manganese</keyword>
<keyword evidence="4 7" id="KW-0479">Metal-binding</keyword>
<evidence type="ECO:0000256" key="1">
    <source>
        <dbReference type="ARBA" id="ARBA00001936"/>
    </source>
</evidence>
<comment type="subunit">
    <text evidence="3">Homodimer.</text>
</comment>
<dbReference type="InterPro" id="IPR011650">
    <property type="entry name" value="Peptidase_M20_dimer"/>
</dbReference>
<dbReference type="PANTHER" id="PTHR32494">
    <property type="entry name" value="ALLANTOATE DEIMINASE-RELATED"/>
    <property type="match status" value="1"/>
</dbReference>
<dbReference type="InterPro" id="IPR002933">
    <property type="entry name" value="Peptidase_M20"/>
</dbReference>
<feature type="binding site" evidence="8">
    <location>
        <position position="296"/>
    </location>
    <ligand>
        <name>allantoate</name>
        <dbReference type="ChEBI" id="CHEBI:17536"/>
    </ligand>
</feature>
<dbReference type="Gene3D" id="3.40.630.10">
    <property type="entry name" value="Zn peptidases"/>
    <property type="match status" value="1"/>
</dbReference>
<evidence type="ECO:0000256" key="7">
    <source>
        <dbReference type="PIRSR" id="PIRSR001235-1"/>
    </source>
</evidence>
<evidence type="ECO:0000313" key="11">
    <source>
        <dbReference type="Proteomes" id="UP000305095"/>
    </source>
</evidence>
<comment type="caution">
    <text evidence="10">The sequence shown here is derived from an EMBL/GenBank/DDBJ whole genome shotgun (WGS) entry which is preliminary data.</text>
</comment>
<dbReference type="GO" id="GO:0016813">
    <property type="term" value="F:hydrolase activity, acting on carbon-nitrogen (but not peptide) bonds, in linear amidines"/>
    <property type="evidence" value="ECO:0007669"/>
    <property type="project" value="InterPro"/>
</dbReference>
<dbReference type="NCBIfam" id="TIGR01879">
    <property type="entry name" value="hydantase"/>
    <property type="match status" value="1"/>
</dbReference>
<evidence type="ECO:0000256" key="8">
    <source>
        <dbReference type="PIRSR" id="PIRSR001235-2"/>
    </source>
</evidence>
<evidence type="ECO:0000256" key="5">
    <source>
        <dbReference type="ARBA" id="ARBA00022801"/>
    </source>
</evidence>
<dbReference type="GO" id="GO:0046872">
    <property type="term" value="F:metal ion binding"/>
    <property type="evidence" value="ECO:0007669"/>
    <property type="project" value="UniProtKB-KW"/>
</dbReference>
<evidence type="ECO:0000313" key="10">
    <source>
        <dbReference type="EMBL" id="TKV82844.1"/>
    </source>
</evidence>
<feature type="binding site" evidence="8">
    <location>
        <position position="283"/>
    </location>
    <ligand>
        <name>allantoate</name>
        <dbReference type="ChEBI" id="CHEBI:17536"/>
    </ligand>
</feature>
<feature type="binding site" evidence="8">
    <location>
        <position position="223"/>
    </location>
    <ligand>
        <name>allantoate</name>
        <dbReference type="ChEBI" id="CHEBI:17536"/>
    </ligand>
</feature>
<dbReference type="InterPro" id="IPR001261">
    <property type="entry name" value="ArgE/DapE_CS"/>
</dbReference>
<dbReference type="Gene3D" id="3.30.70.360">
    <property type="match status" value="1"/>
</dbReference>
<dbReference type="InterPro" id="IPR036264">
    <property type="entry name" value="Bact_exopeptidase_dim_dom"/>
</dbReference>
<comment type="similarity">
    <text evidence="2">Belongs to the peptidase M20 family.</text>
</comment>
<evidence type="ECO:0000256" key="3">
    <source>
        <dbReference type="ARBA" id="ARBA00011738"/>
    </source>
</evidence>
<proteinExistence type="inferred from homology"/>
<comment type="cofactor">
    <cofactor evidence="7">
        <name>Zn(2+)</name>
        <dbReference type="ChEBI" id="CHEBI:29105"/>
    </cofactor>
    <text evidence="7">Binds 2 Zn(2+) ions per subunit.</text>
</comment>
<accession>A0A4U6S526</accession>
<reference evidence="10 11" key="1">
    <citation type="submission" date="2019-05" db="EMBL/GenBank/DDBJ databases">
        <title>Draft Genome of Bradyrhizobium elkanii strain SEMIA 938, Used in Commercial Inoculants for Lupinus spp. in Brazil.</title>
        <authorList>
            <person name="Hungria M."/>
            <person name="Delamuta J.R.M."/>
            <person name="Ribeiro R.A."/>
            <person name="Nogueira M.A."/>
        </authorList>
    </citation>
    <scope>NUCLEOTIDE SEQUENCE [LARGE SCALE GENOMIC DNA]</scope>
    <source>
        <strain evidence="10 11">Semia 938</strain>
    </source>
</reference>
<dbReference type="NCBIfam" id="NF006775">
    <property type="entry name" value="PRK09290.2-5"/>
    <property type="match status" value="1"/>
</dbReference>
<name>A0A4U6S526_BRAEL</name>
<protein>
    <submittedName>
        <fullName evidence="10">Allantoate amidohydrolase</fullName>
    </submittedName>
</protein>
<evidence type="ECO:0000256" key="6">
    <source>
        <dbReference type="ARBA" id="ARBA00023211"/>
    </source>
</evidence>
<feature type="binding site" evidence="7">
    <location>
        <position position="88"/>
    </location>
    <ligand>
        <name>Zn(2+)</name>
        <dbReference type="ChEBI" id="CHEBI:29105"/>
        <label>1</label>
    </ligand>
</feature>
<dbReference type="NCBIfam" id="NF006771">
    <property type="entry name" value="PRK09290.1-5"/>
    <property type="match status" value="1"/>
</dbReference>